<reference evidence="2 3" key="1">
    <citation type="journal article" date="2010" name="J. Bacteriol.">
        <title>Genome sequences of Pelagibaca bermudensis HTCC2601T and Maritimibacter alkaliphilus HTCC2654T, the type strains of two marine Roseobacter genera.</title>
        <authorList>
            <person name="Thrash J.C."/>
            <person name="Cho J.C."/>
            <person name="Ferriera S."/>
            <person name="Johnson J."/>
            <person name="Vergin K.L."/>
            <person name="Giovannoni S.J."/>
        </authorList>
    </citation>
    <scope>NUCLEOTIDE SEQUENCE [LARGE SCALE GENOMIC DNA]</scope>
    <source>
        <strain evidence="3">DSM 26914 / JCM 13377 / KCTC 12554 / HTCC2601</strain>
    </source>
</reference>
<dbReference type="AlphaFoldDB" id="Q0FUQ1"/>
<dbReference type="InterPro" id="IPR011051">
    <property type="entry name" value="RmlC_Cupin_sf"/>
</dbReference>
<dbReference type="Pfam" id="PF07883">
    <property type="entry name" value="Cupin_2"/>
    <property type="match status" value="1"/>
</dbReference>
<organism evidence="2 3">
    <name type="scientific">Salipiger bermudensis (strain DSM 26914 / JCM 13377 / KCTC 12554 / HTCC2601)</name>
    <name type="common">Pelagibaca bermudensis</name>
    <dbReference type="NCBI Taxonomy" id="314265"/>
    <lineage>
        <taxon>Bacteria</taxon>
        <taxon>Pseudomonadati</taxon>
        <taxon>Pseudomonadota</taxon>
        <taxon>Alphaproteobacteria</taxon>
        <taxon>Rhodobacterales</taxon>
        <taxon>Roseobacteraceae</taxon>
        <taxon>Salipiger</taxon>
    </lineage>
</organism>
<evidence type="ECO:0000259" key="1">
    <source>
        <dbReference type="Pfam" id="PF07883"/>
    </source>
</evidence>
<comment type="caution">
    <text evidence="2">The sequence shown here is derived from an EMBL/GenBank/DDBJ whole genome shotgun (WGS) entry which is preliminary data.</text>
</comment>
<keyword evidence="3" id="KW-1185">Reference proteome</keyword>
<dbReference type="InterPro" id="IPR014710">
    <property type="entry name" value="RmlC-like_jellyroll"/>
</dbReference>
<evidence type="ECO:0000313" key="2">
    <source>
        <dbReference type="EMBL" id="EAU48030.1"/>
    </source>
</evidence>
<dbReference type="Proteomes" id="UP000006230">
    <property type="component" value="Unassembled WGS sequence"/>
</dbReference>
<evidence type="ECO:0000313" key="3">
    <source>
        <dbReference type="Proteomes" id="UP000006230"/>
    </source>
</evidence>
<dbReference type="HOGENOM" id="CLU_103066_6_2_5"/>
<feature type="domain" description="Cupin type-2" evidence="1">
    <location>
        <begin position="44"/>
        <end position="101"/>
    </location>
</feature>
<sequence>MMTVLKHDPSETELWRDGVRTEMRVSALNGAYQLCIFEQWCDKGLGAPIHEHAVEEVLEVIGGTAEIWLDDETMIVTANQSVLIPRGAMHGFKNIGEDILHVRATLAAAVFEASYEDRAELSRRYSPKA</sequence>
<dbReference type="eggNOG" id="COG0662">
    <property type="taxonomic scope" value="Bacteria"/>
</dbReference>
<dbReference type="STRING" id="314265.R2601_01285"/>
<name>Q0FUQ1_SALBH</name>
<dbReference type="Gene3D" id="2.60.120.10">
    <property type="entry name" value="Jelly Rolls"/>
    <property type="match status" value="1"/>
</dbReference>
<gene>
    <name evidence="2" type="ORF">R2601_01285</name>
</gene>
<protein>
    <recommendedName>
        <fullName evidence="1">Cupin type-2 domain-containing protein</fullName>
    </recommendedName>
</protein>
<proteinExistence type="predicted"/>
<dbReference type="EMBL" id="AATQ01000003">
    <property type="protein sequence ID" value="EAU48030.1"/>
    <property type="molecule type" value="Genomic_DNA"/>
</dbReference>
<dbReference type="InterPro" id="IPR013096">
    <property type="entry name" value="Cupin_2"/>
</dbReference>
<dbReference type="SUPFAM" id="SSF51182">
    <property type="entry name" value="RmlC-like cupins"/>
    <property type="match status" value="1"/>
</dbReference>
<accession>Q0FUQ1</accession>